<evidence type="ECO:0000256" key="12">
    <source>
        <dbReference type="ARBA" id="ARBA00074276"/>
    </source>
</evidence>
<evidence type="ECO:0000256" key="4">
    <source>
        <dbReference type="ARBA" id="ARBA00022448"/>
    </source>
</evidence>
<dbReference type="InterPro" id="IPR020846">
    <property type="entry name" value="MFS_dom"/>
</dbReference>
<dbReference type="InterPro" id="IPR005829">
    <property type="entry name" value="Sugar_transporter_CS"/>
</dbReference>
<feature type="transmembrane region" description="Helical" evidence="14">
    <location>
        <begin position="87"/>
        <end position="108"/>
    </location>
</feature>
<protein>
    <recommendedName>
        <fullName evidence="12">Major facilitator superfamily domain-containing protein 10</fullName>
    </recommendedName>
    <alternativeName>
        <fullName evidence="13">Tetracycline transporter-like protein</fullName>
    </alternativeName>
</protein>
<feature type="transmembrane region" description="Helical" evidence="14">
    <location>
        <begin position="204"/>
        <end position="223"/>
    </location>
</feature>
<dbReference type="GO" id="GO:0006915">
    <property type="term" value="P:apoptotic process"/>
    <property type="evidence" value="ECO:0007669"/>
    <property type="project" value="UniProtKB-KW"/>
</dbReference>
<dbReference type="InterPro" id="IPR036259">
    <property type="entry name" value="MFS_trans_sf"/>
</dbReference>
<evidence type="ECO:0000256" key="13">
    <source>
        <dbReference type="ARBA" id="ARBA00082130"/>
    </source>
</evidence>
<evidence type="ECO:0000313" key="16">
    <source>
        <dbReference type="Ensembl" id="ENSBGRP00000022865.1"/>
    </source>
</evidence>
<evidence type="ECO:0000256" key="9">
    <source>
        <dbReference type="ARBA" id="ARBA00023136"/>
    </source>
</evidence>
<dbReference type="SUPFAM" id="SSF103473">
    <property type="entry name" value="MFS general substrate transporter"/>
    <property type="match status" value="1"/>
</dbReference>
<dbReference type="PANTHER" id="PTHR23504:SF31">
    <property type="entry name" value="MAJOR FACILITATOR SUPERFAMILY DOMAIN-CONTAINING PROTEIN 10"/>
    <property type="match status" value="1"/>
</dbReference>
<dbReference type="AlphaFoldDB" id="A0A8B9XJD5"/>
<feature type="transmembrane region" description="Helical" evidence="14">
    <location>
        <begin position="369"/>
        <end position="388"/>
    </location>
</feature>
<feature type="transmembrane region" description="Helical" evidence="14">
    <location>
        <begin position="25"/>
        <end position="47"/>
    </location>
</feature>
<name>A0A8B9XJD5_BOSMU</name>
<dbReference type="GeneTree" id="ENSGT00830000128422"/>
<comment type="subcellular location">
    <subcellularLocation>
        <location evidence="2">Cell membrane</location>
        <topology evidence="2">Multi-pass membrane protein</topology>
    </subcellularLocation>
    <subcellularLocation>
        <location evidence="1">Nucleus inner membrane</location>
        <topology evidence="1">Multi-pass membrane protein</topology>
    </subcellularLocation>
</comment>
<evidence type="ECO:0000256" key="7">
    <source>
        <dbReference type="ARBA" id="ARBA00022703"/>
    </source>
</evidence>
<evidence type="ECO:0000256" key="2">
    <source>
        <dbReference type="ARBA" id="ARBA00004651"/>
    </source>
</evidence>
<evidence type="ECO:0000256" key="6">
    <source>
        <dbReference type="ARBA" id="ARBA00022692"/>
    </source>
</evidence>
<keyword evidence="4" id="KW-0813">Transport</keyword>
<feature type="transmembrane region" description="Helical" evidence="14">
    <location>
        <begin position="312"/>
        <end position="331"/>
    </location>
</feature>
<keyword evidence="8 14" id="KW-1133">Transmembrane helix</keyword>
<dbReference type="InterPro" id="IPR011701">
    <property type="entry name" value="MFS"/>
</dbReference>
<keyword evidence="10" id="KW-0539">Nucleus</keyword>
<evidence type="ECO:0000256" key="3">
    <source>
        <dbReference type="ARBA" id="ARBA00008335"/>
    </source>
</evidence>
<evidence type="ECO:0000256" key="5">
    <source>
        <dbReference type="ARBA" id="ARBA00022475"/>
    </source>
</evidence>
<dbReference type="FunFam" id="1.20.1250.20:FF:000181">
    <property type="entry name" value="Major facilitator superfamily domain-containing protein 10"/>
    <property type="match status" value="1"/>
</dbReference>
<reference evidence="16" key="1">
    <citation type="submission" date="2019-05" db="EMBL/GenBank/DDBJ databases">
        <authorList>
            <person name="Zhang S."/>
            <person name="Liu J."/>
        </authorList>
    </citation>
    <scope>NUCLEOTIDE SEQUENCE [LARGE SCALE GENOMIC DNA]</scope>
</reference>
<dbReference type="GO" id="GO:0022857">
    <property type="term" value="F:transmembrane transporter activity"/>
    <property type="evidence" value="ECO:0007669"/>
    <property type="project" value="InterPro"/>
</dbReference>
<dbReference type="GO" id="GO:0005637">
    <property type="term" value="C:nuclear inner membrane"/>
    <property type="evidence" value="ECO:0007669"/>
    <property type="project" value="UniProtKB-SubCell"/>
</dbReference>
<keyword evidence="17" id="KW-1185">Reference proteome</keyword>
<keyword evidence="6 14" id="KW-0812">Transmembrane</keyword>
<feature type="transmembrane region" description="Helical" evidence="14">
    <location>
        <begin position="278"/>
        <end position="300"/>
    </location>
</feature>
<dbReference type="Proteomes" id="UP000694520">
    <property type="component" value="Chromosome 6"/>
</dbReference>
<comment type="function">
    <text evidence="11">Probable organic anion transporter which may serve as a transporter for some non-steroidal anti-inflammatory drugs (NSAIDs) as well as other organic anions across the luminal membranes of renal proximal tubules at the final excretion step into the urine.</text>
</comment>
<dbReference type="PROSITE" id="PS00216">
    <property type="entry name" value="SUGAR_TRANSPORT_1"/>
    <property type="match status" value="1"/>
</dbReference>
<dbReference type="GO" id="GO:0031526">
    <property type="term" value="C:brush border membrane"/>
    <property type="evidence" value="ECO:0007669"/>
    <property type="project" value="TreeGrafter"/>
</dbReference>
<evidence type="ECO:0000256" key="14">
    <source>
        <dbReference type="SAM" id="Phobius"/>
    </source>
</evidence>
<dbReference type="Ensembl" id="ENSBGRT00000026390.1">
    <property type="protein sequence ID" value="ENSBGRP00000022865.1"/>
    <property type="gene ID" value="ENSBGRG00000014329.1"/>
</dbReference>
<reference evidence="16" key="3">
    <citation type="submission" date="2025-09" db="UniProtKB">
        <authorList>
            <consortium name="Ensembl"/>
        </authorList>
    </citation>
    <scope>IDENTIFICATION</scope>
</reference>
<feature type="transmembrane region" description="Helical" evidence="14">
    <location>
        <begin position="178"/>
        <end position="198"/>
    </location>
</feature>
<organism evidence="16 17">
    <name type="scientific">Bos mutus grunniens</name>
    <name type="common">Wild yak</name>
    <name type="synonym">Bos grunniens</name>
    <dbReference type="NCBI Taxonomy" id="30521"/>
    <lineage>
        <taxon>Eukaryota</taxon>
        <taxon>Metazoa</taxon>
        <taxon>Chordata</taxon>
        <taxon>Craniata</taxon>
        <taxon>Vertebrata</taxon>
        <taxon>Euteleostomi</taxon>
        <taxon>Mammalia</taxon>
        <taxon>Eutheria</taxon>
        <taxon>Laurasiatheria</taxon>
        <taxon>Artiodactyla</taxon>
        <taxon>Ruminantia</taxon>
        <taxon>Pecora</taxon>
        <taxon>Bovidae</taxon>
        <taxon>Bovinae</taxon>
        <taxon>Bos</taxon>
    </lineage>
</organism>
<evidence type="ECO:0000259" key="15">
    <source>
        <dbReference type="PROSITE" id="PS50850"/>
    </source>
</evidence>
<dbReference type="Pfam" id="PF07690">
    <property type="entry name" value="MFS_1"/>
    <property type="match status" value="1"/>
</dbReference>
<keyword evidence="7" id="KW-0053">Apoptosis</keyword>
<feature type="transmembrane region" description="Helical" evidence="14">
    <location>
        <begin position="343"/>
        <end position="363"/>
    </location>
</feature>
<evidence type="ECO:0000256" key="1">
    <source>
        <dbReference type="ARBA" id="ARBA00004473"/>
    </source>
</evidence>
<reference evidence="16" key="2">
    <citation type="submission" date="2025-08" db="UniProtKB">
        <authorList>
            <consortium name="Ensembl"/>
        </authorList>
    </citation>
    <scope>IDENTIFICATION</scope>
</reference>
<proteinExistence type="inferred from homology"/>
<feature type="transmembrane region" description="Helical" evidence="14">
    <location>
        <begin position="120"/>
        <end position="138"/>
    </location>
</feature>
<dbReference type="PROSITE" id="PS50850">
    <property type="entry name" value="MFS"/>
    <property type="match status" value="1"/>
</dbReference>
<feature type="domain" description="Major facilitator superfamily (MFS) profile" evidence="15">
    <location>
        <begin position="25"/>
        <end position="470"/>
    </location>
</feature>
<dbReference type="Gene3D" id="1.20.1250.20">
    <property type="entry name" value="MFS general substrate transporter like domains"/>
    <property type="match status" value="1"/>
</dbReference>
<evidence type="ECO:0000256" key="8">
    <source>
        <dbReference type="ARBA" id="ARBA00022989"/>
    </source>
</evidence>
<accession>A0A8B9XJD5</accession>
<evidence type="ECO:0000256" key="10">
    <source>
        <dbReference type="ARBA" id="ARBA00023242"/>
    </source>
</evidence>
<keyword evidence="9 14" id="KW-0472">Membrane</keyword>
<evidence type="ECO:0000313" key="17">
    <source>
        <dbReference type="Proteomes" id="UP000694520"/>
    </source>
</evidence>
<comment type="similarity">
    <text evidence="3">Belongs to the major facilitator superfamily.</text>
</comment>
<dbReference type="PANTHER" id="PTHR23504">
    <property type="entry name" value="MAJOR FACILITATOR SUPERFAMILY DOMAIN-CONTAINING PROTEIN 10"/>
    <property type="match status" value="1"/>
</dbReference>
<sequence>MGCGAGGSCTPRPPIRQQQAPETRVVAVVFLGLLLDLLAFTLLLPLLPGLLESHGRAHDPLYGSWQRGVDWFAAAIGMPAEKRYNSVLFGGLIGSVFSLLQFLSAPLTGALSDCLGRRPGMLLSLAGVATSYAVWAASKSFAAFLASRVIGGISKGNVSLCTAIVADLGSPSARSKGMAVIGVAFSLGFTLGPTLGAFLPSETVPWLALLFAVSDLLFIWCFLPETLPPEKRAPSVTLGFRAAADLLSPLALLRFSAVARGPDPPTGVRLGSLRGLGLVYFLYLFLFSGLEFTLSFLVHQRFRFSRVEQGKMFFFIGLTMATIQGAYARRIRPGREIAAVKQAILLLIPASLFVGWGHTLPILGLGLLLYSWAAAVVVPCLSSVVAGYGSPGQKGTVMGTLRSLGALARAMGPVVAASGEAVVRHWGMLEARWARGTVTSSPQRTGWPAPVSVTPCARRSSCSPSPSCGP</sequence>
<evidence type="ECO:0000256" key="11">
    <source>
        <dbReference type="ARBA" id="ARBA00058620"/>
    </source>
</evidence>
<keyword evidence="5" id="KW-1003">Cell membrane</keyword>